<accession>A0A0N9ERB1</accession>
<dbReference type="OrthoDB" id="8230at10239"/>
<dbReference type="RefSeq" id="YP_009215738.1">
    <property type="nucleotide sequence ID" value="NC_028980.1"/>
</dbReference>
<name>A0A0N9ERB1_9CAUD</name>
<evidence type="ECO:0000313" key="1">
    <source>
        <dbReference type="EMBL" id="ALF51547.1"/>
    </source>
</evidence>
<keyword evidence="2" id="KW-1185">Reference proteome</keyword>
<dbReference type="Proteomes" id="UP000204629">
    <property type="component" value="Segment"/>
</dbReference>
<dbReference type="InterPro" id="IPR040924">
    <property type="entry name" value="HMUDK/HMUD1"/>
</dbReference>
<dbReference type="GO" id="GO:0016787">
    <property type="term" value="F:hydrolase activity"/>
    <property type="evidence" value="ECO:0007669"/>
    <property type="project" value="UniProtKB-KW"/>
</dbReference>
<dbReference type="KEGG" id="vg:26642076"/>
<keyword evidence="1" id="KW-0378">Hydrolase</keyword>
<dbReference type="SUPFAM" id="SSF52540">
    <property type="entry name" value="P-loop containing nucleoside triphosphate hydrolases"/>
    <property type="match status" value="1"/>
</dbReference>
<dbReference type="Pfam" id="PF18748">
    <property type="entry name" value="HMUDK_HMUD1"/>
    <property type="match status" value="1"/>
</dbReference>
<dbReference type="GeneID" id="26642076"/>
<dbReference type="InterPro" id="IPR027417">
    <property type="entry name" value="P-loop_NTPase"/>
</dbReference>
<gene>
    <name evidence="1" type="ORF">PAE1_47</name>
</gene>
<dbReference type="EMBL" id="KT734862">
    <property type="protein sequence ID" value="ALF51547.1"/>
    <property type="molecule type" value="Genomic_DNA"/>
</dbReference>
<organism evidence="1 2">
    <name type="scientific">Pseudomonas phage PAE1</name>
    <dbReference type="NCBI Taxonomy" id="1718273"/>
    <lineage>
        <taxon>Viruses</taxon>
        <taxon>Duplodnaviria</taxon>
        <taxon>Heunggongvirae</taxon>
        <taxon>Uroviricota</taxon>
        <taxon>Caudoviricetes</taxon>
        <taxon>Mesyanzhinovviridae</taxon>
        <taxon>Rabinowitzvirinae</taxon>
        <taxon>Yuavirus</taxon>
        <taxon>Yuavirus PAE1</taxon>
        <taxon>Pseudomonas virus PAE1</taxon>
    </lineage>
</organism>
<proteinExistence type="predicted"/>
<evidence type="ECO:0000313" key="2">
    <source>
        <dbReference type="Proteomes" id="UP000204629"/>
    </source>
</evidence>
<dbReference type="Gene3D" id="3.40.50.300">
    <property type="entry name" value="P-loop containing nucleotide triphosphate hydrolases"/>
    <property type="match status" value="1"/>
</dbReference>
<protein>
    <submittedName>
        <fullName evidence="1">Putative triphosphate hydrolase</fullName>
    </submittedName>
</protein>
<sequence length="190" mass="20467">MKYINVRGCNGSGKTTLLRCLARDPLCRVINVIVPDHKPIPVTYAPDGIAIIGDYTPAAAGATTAGLDRIKTQAAAKAVAELVGRDPDVKAVLFEGVVVSTIYGPWQEWSKANGGMIWAFLDTPLEVCLKRIQERNGGKPIKEDQVADKHRTIARVRDKALADGETVRDIHWETALKDLKAVIASLGGGL</sequence>
<reference evidence="1 2" key="1">
    <citation type="journal article" date="2016" name="Genome Announc.">
        <title>Genome Sequences of Pseudomonas oryzihabitans Phage POR1 and Pseudomonas aeruginosa Phage PAE1.</title>
        <authorList>
            <person name="Dyson Z.A."/>
            <person name="Seviour R.J."/>
            <person name="Tucci J."/>
            <person name="Petrovski S."/>
        </authorList>
    </citation>
    <scope>NUCLEOTIDE SEQUENCE [LARGE SCALE GENOMIC DNA]</scope>
</reference>